<reference evidence="1" key="1">
    <citation type="journal article" date="2015" name="Proc. Natl. Acad. Sci. U.S.A.">
        <title>Networks of energetic and metabolic interactions define dynamics in microbial communities.</title>
        <authorList>
            <person name="Embree M."/>
            <person name="Liu J.K."/>
            <person name="Al-Bassam M.M."/>
            <person name="Zengler K."/>
        </authorList>
    </citation>
    <scope>NUCLEOTIDE SEQUENCE</scope>
</reference>
<name>A0A0W8FEM4_9ZZZZ</name>
<comment type="caution">
    <text evidence="1">The sequence shown here is derived from an EMBL/GenBank/DDBJ whole genome shotgun (WGS) entry which is preliminary data.</text>
</comment>
<dbReference type="AlphaFoldDB" id="A0A0W8FEM4"/>
<evidence type="ECO:0000313" key="1">
    <source>
        <dbReference type="EMBL" id="KUG19074.1"/>
    </source>
</evidence>
<accession>A0A0W8FEM4</accession>
<proteinExistence type="predicted"/>
<sequence>MSIWQVSESSNAAVRPQRPPPTMQILMFLSAMIYIRCHKKVFEVAWI</sequence>
<organism evidence="1">
    <name type="scientific">hydrocarbon metagenome</name>
    <dbReference type="NCBI Taxonomy" id="938273"/>
    <lineage>
        <taxon>unclassified sequences</taxon>
        <taxon>metagenomes</taxon>
        <taxon>ecological metagenomes</taxon>
    </lineage>
</organism>
<protein>
    <submittedName>
        <fullName evidence="1">Uncharacterized protein</fullName>
    </submittedName>
</protein>
<gene>
    <name evidence="1" type="ORF">ASZ90_011217</name>
</gene>
<dbReference type="EMBL" id="LNQE01001331">
    <property type="protein sequence ID" value="KUG19074.1"/>
    <property type="molecule type" value="Genomic_DNA"/>
</dbReference>